<dbReference type="Proteomes" id="UP000038750">
    <property type="component" value="Unassembled WGS sequence"/>
</dbReference>
<proteinExistence type="inferred from homology"/>
<dbReference type="GO" id="GO:0008170">
    <property type="term" value="F:N-methyltransferase activity"/>
    <property type="evidence" value="ECO:0007669"/>
    <property type="project" value="InterPro"/>
</dbReference>
<dbReference type="GO" id="GO:0009007">
    <property type="term" value="F:site-specific DNA-methyltransferase (adenine-specific) activity"/>
    <property type="evidence" value="ECO:0007669"/>
    <property type="project" value="TreeGrafter"/>
</dbReference>
<organism evidence="6 7">
    <name type="scientific">Yersinia intermedia</name>
    <dbReference type="NCBI Taxonomy" id="631"/>
    <lineage>
        <taxon>Bacteria</taxon>
        <taxon>Pseudomonadati</taxon>
        <taxon>Pseudomonadota</taxon>
        <taxon>Gammaproteobacteria</taxon>
        <taxon>Enterobacterales</taxon>
        <taxon>Yersiniaceae</taxon>
        <taxon>Yersinia</taxon>
    </lineage>
</organism>
<keyword evidence="2 6" id="KW-0489">Methyltransferase</keyword>
<dbReference type="GO" id="GO:0005737">
    <property type="term" value="C:cytoplasm"/>
    <property type="evidence" value="ECO:0007669"/>
    <property type="project" value="TreeGrafter"/>
</dbReference>
<name>A0A0T9N5W1_YERIN</name>
<evidence type="ECO:0000313" key="7">
    <source>
        <dbReference type="Proteomes" id="UP000038750"/>
    </source>
</evidence>
<dbReference type="PRINTS" id="PR00508">
    <property type="entry name" value="S21N4MTFRASE"/>
</dbReference>
<dbReference type="InterPro" id="IPR002052">
    <property type="entry name" value="DNA_methylase_N6_adenine_CS"/>
</dbReference>
<dbReference type="EC" id="2.1.1.-" evidence="4"/>
<evidence type="ECO:0000256" key="4">
    <source>
        <dbReference type="RuleBase" id="RU362026"/>
    </source>
</evidence>
<sequence length="305" mass="35100">MKVEIEPKYFGDESKKIIHGDALSELKKMSSKSVDLIFADPPYNIGKDFDGLVESWDENEFRSWLFECIDECHRVLKDNGTMYIMNSTENMPFIDIKCRGIFEIKSRIVWSYDSSGVQAKKFFGSMYEPILMMVKDSKKYTFNSDDILIEAKTGAKRGLIDYRKNPPQPYNTKKVPGNVWEFPRVRFLMDEYENHPTQKPKALLNRIVLASSNEGDVVLDPFSGSFTTGSVAIDLDRKFIGIEINEDYVKMGIRRLGIPSDYSDADLEKIKKRKTKNLSKNVRGGNEPLNETEDLFLNQEDHTLI</sequence>
<evidence type="ECO:0000256" key="1">
    <source>
        <dbReference type="ARBA" id="ARBA00006594"/>
    </source>
</evidence>
<evidence type="ECO:0000256" key="3">
    <source>
        <dbReference type="ARBA" id="ARBA00022679"/>
    </source>
</evidence>
<dbReference type="OrthoDB" id="9816043at2"/>
<dbReference type="SUPFAM" id="SSF53335">
    <property type="entry name" value="S-adenosyl-L-methionine-dependent methyltransferases"/>
    <property type="match status" value="1"/>
</dbReference>
<evidence type="ECO:0000259" key="5">
    <source>
        <dbReference type="Pfam" id="PF01555"/>
    </source>
</evidence>
<feature type="domain" description="DNA methylase N-4/N-6" evidence="5">
    <location>
        <begin position="34"/>
        <end position="251"/>
    </location>
</feature>
<dbReference type="Gene3D" id="3.40.50.150">
    <property type="entry name" value="Vaccinia Virus protein VP39"/>
    <property type="match status" value="1"/>
</dbReference>
<evidence type="ECO:0000256" key="2">
    <source>
        <dbReference type="ARBA" id="ARBA00022603"/>
    </source>
</evidence>
<dbReference type="PANTHER" id="PTHR13370:SF33">
    <property type="entry name" value="DNA ADENINE METHYLTRANSFERASE YHDJ"/>
    <property type="match status" value="1"/>
</dbReference>
<dbReference type="PANTHER" id="PTHR13370">
    <property type="entry name" value="RNA METHYLASE-RELATED"/>
    <property type="match status" value="1"/>
</dbReference>
<evidence type="ECO:0000313" key="6">
    <source>
        <dbReference type="EMBL" id="CNG80077.1"/>
    </source>
</evidence>
<dbReference type="GO" id="GO:0032259">
    <property type="term" value="P:methylation"/>
    <property type="evidence" value="ECO:0007669"/>
    <property type="project" value="UniProtKB-KW"/>
</dbReference>
<comment type="similarity">
    <text evidence="1 4">Belongs to the N(4)/N(6)-methyltransferase family.</text>
</comment>
<dbReference type="EMBL" id="CPZJ01000043">
    <property type="protein sequence ID" value="CNG80077.1"/>
    <property type="molecule type" value="Genomic_DNA"/>
</dbReference>
<gene>
    <name evidence="6" type="primary">yhdJ</name>
    <name evidence="6" type="ORF">ERS008530_04752</name>
</gene>
<dbReference type="RefSeq" id="WP_050074853.1">
    <property type="nucleotide sequence ID" value="NZ_CPZJ01000043.1"/>
</dbReference>
<dbReference type="AlphaFoldDB" id="A0A0T9N5W1"/>
<dbReference type="GO" id="GO:0003677">
    <property type="term" value="F:DNA binding"/>
    <property type="evidence" value="ECO:0007669"/>
    <property type="project" value="InterPro"/>
</dbReference>
<dbReference type="Pfam" id="PF01555">
    <property type="entry name" value="N6_N4_Mtase"/>
    <property type="match status" value="1"/>
</dbReference>
<dbReference type="InterPro" id="IPR002941">
    <property type="entry name" value="DNA_methylase_N4/N6"/>
</dbReference>
<dbReference type="InterPro" id="IPR001091">
    <property type="entry name" value="RM_Methyltransferase"/>
</dbReference>
<reference evidence="6 7" key="1">
    <citation type="submission" date="2015-03" db="EMBL/GenBank/DDBJ databases">
        <authorList>
            <person name="Murphy D."/>
        </authorList>
    </citation>
    <scope>NUCLEOTIDE SEQUENCE [LARGE SCALE GENOMIC DNA]</scope>
    <source>
        <strain evidence="6 7">BR165/97</strain>
    </source>
</reference>
<dbReference type="PROSITE" id="PS00092">
    <property type="entry name" value="N6_MTASE"/>
    <property type="match status" value="1"/>
</dbReference>
<keyword evidence="3 6" id="KW-0808">Transferase</keyword>
<accession>A0A0T9N5W1</accession>
<dbReference type="CDD" id="cd02440">
    <property type="entry name" value="AdoMet_MTases"/>
    <property type="match status" value="1"/>
</dbReference>
<protein>
    <recommendedName>
        <fullName evidence="4">Methyltransferase</fullName>
        <ecNumber evidence="4">2.1.1.-</ecNumber>
    </recommendedName>
</protein>
<dbReference type="NCBIfam" id="NF008572">
    <property type="entry name" value="PRK11524.1"/>
    <property type="match status" value="1"/>
</dbReference>
<dbReference type="InterPro" id="IPR029063">
    <property type="entry name" value="SAM-dependent_MTases_sf"/>
</dbReference>